<name>A0A8J4EKC9_9ACTN</name>
<keyword evidence="2" id="KW-1185">Reference proteome</keyword>
<protein>
    <recommendedName>
        <fullName evidence="3">SMI1/KNR4 family protein</fullName>
    </recommendedName>
</protein>
<accession>A0A8J4EKC9</accession>
<comment type="caution">
    <text evidence="1">The sequence shown here is derived from an EMBL/GenBank/DDBJ whole genome shotgun (WGS) entry which is preliminary data.</text>
</comment>
<dbReference type="EMBL" id="BOPO01000040">
    <property type="protein sequence ID" value="GIL27261.1"/>
    <property type="molecule type" value="Genomic_DNA"/>
</dbReference>
<dbReference type="AlphaFoldDB" id="A0A8J4EKC9"/>
<reference evidence="2" key="1">
    <citation type="journal article" date="2021" name="Int. J. Syst. Evol. Microbiol.">
        <title>Actinocatenispora comari sp. nov., an endophytic actinomycete isolated from aerial parts of Comarum salesowianum.</title>
        <authorList>
            <person name="Oyunbileg N."/>
            <person name="Iizaka Y."/>
            <person name="Hamada M."/>
            <person name="Davaapurev B.O."/>
            <person name="Fukumoto A."/>
            <person name="Tsetseg B."/>
            <person name="Kato F."/>
            <person name="Tamura T."/>
            <person name="Batkhuu J."/>
            <person name="Anzai Y."/>
        </authorList>
    </citation>
    <scope>NUCLEOTIDE SEQUENCE [LARGE SCALE GENOMIC DNA]</scope>
    <source>
        <strain evidence="2">NUM-2625</strain>
    </source>
</reference>
<evidence type="ECO:0000313" key="1">
    <source>
        <dbReference type="EMBL" id="GIL27261.1"/>
    </source>
</evidence>
<dbReference type="Proteomes" id="UP000614996">
    <property type="component" value="Unassembled WGS sequence"/>
</dbReference>
<dbReference type="RefSeq" id="WP_207125014.1">
    <property type="nucleotide sequence ID" value="NZ_BOPO01000040.1"/>
</dbReference>
<evidence type="ECO:0000313" key="2">
    <source>
        <dbReference type="Proteomes" id="UP000614996"/>
    </source>
</evidence>
<sequence length="279" mass="30939">MTADFHHAESESGLRIDDPTEIEIRELVRGLDRDANTFVTVESDDASWYGSIAVADDGGYEVVLSDPSGAELDVATEPALRPAVRRVVGWAARRDVRGRRGARGAPRPDVTELARFAGVDKSLAVPLPWEQAGARWLPDDYREFIDVFGHRALRETFGVRGPCREYSAGQLADFVGHLNDGVAETFEQILPPRPDGRPFTFHPEPGGLLCWGDNFRGDHCFWSTEGTDPDRWPVLLWLRGEPDRVHRYDLGMARFLLLALSGGDPVLSELIPEPADSPL</sequence>
<proteinExistence type="predicted"/>
<organism evidence="1 2">
    <name type="scientific">Actinocatenispora comari</name>
    <dbReference type="NCBI Taxonomy" id="2807577"/>
    <lineage>
        <taxon>Bacteria</taxon>
        <taxon>Bacillati</taxon>
        <taxon>Actinomycetota</taxon>
        <taxon>Actinomycetes</taxon>
        <taxon>Micromonosporales</taxon>
        <taxon>Micromonosporaceae</taxon>
        <taxon>Actinocatenispora</taxon>
    </lineage>
</organism>
<evidence type="ECO:0008006" key="3">
    <source>
        <dbReference type="Google" id="ProtNLM"/>
    </source>
</evidence>
<gene>
    <name evidence="1" type="ORF">NUM_25150</name>
</gene>